<evidence type="ECO:0000256" key="1">
    <source>
        <dbReference type="ARBA" id="ARBA00022737"/>
    </source>
</evidence>
<dbReference type="InterPro" id="IPR002110">
    <property type="entry name" value="Ankyrin_rpt"/>
</dbReference>
<dbReference type="Pfam" id="PF12796">
    <property type="entry name" value="Ank_2"/>
    <property type="match status" value="2"/>
</dbReference>
<dbReference type="Proteomes" id="UP000266723">
    <property type="component" value="Unassembled WGS sequence"/>
</dbReference>
<dbReference type="SUPFAM" id="SSF48403">
    <property type="entry name" value="Ankyrin repeat"/>
    <property type="match status" value="1"/>
</dbReference>
<organism evidence="4 5">
    <name type="scientific">Brassica cretica</name>
    <name type="common">Mustard</name>
    <dbReference type="NCBI Taxonomy" id="69181"/>
    <lineage>
        <taxon>Eukaryota</taxon>
        <taxon>Viridiplantae</taxon>
        <taxon>Streptophyta</taxon>
        <taxon>Embryophyta</taxon>
        <taxon>Tracheophyta</taxon>
        <taxon>Spermatophyta</taxon>
        <taxon>Magnoliopsida</taxon>
        <taxon>eudicotyledons</taxon>
        <taxon>Gunneridae</taxon>
        <taxon>Pentapetalae</taxon>
        <taxon>rosids</taxon>
        <taxon>malvids</taxon>
        <taxon>Brassicales</taxon>
        <taxon>Brassicaceae</taxon>
        <taxon>Brassiceae</taxon>
        <taxon>Brassica</taxon>
    </lineage>
</organism>
<protein>
    <submittedName>
        <fullName evidence="4">Uncharacterized protein</fullName>
    </submittedName>
</protein>
<keyword evidence="2 3" id="KW-0040">ANK repeat</keyword>
<feature type="repeat" description="ANK" evidence="3">
    <location>
        <begin position="231"/>
        <end position="263"/>
    </location>
</feature>
<keyword evidence="1" id="KW-0677">Repeat</keyword>
<dbReference type="Gene3D" id="1.25.40.20">
    <property type="entry name" value="Ankyrin repeat-containing domain"/>
    <property type="match status" value="3"/>
</dbReference>
<accession>A0ABQ7BWJ8</accession>
<dbReference type="InterPro" id="IPR051165">
    <property type="entry name" value="Multifunctional_ANK_Repeat"/>
</dbReference>
<evidence type="ECO:0000256" key="3">
    <source>
        <dbReference type="PROSITE-ProRule" id="PRU00023"/>
    </source>
</evidence>
<evidence type="ECO:0000256" key="2">
    <source>
        <dbReference type="ARBA" id="ARBA00023043"/>
    </source>
</evidence>
<dbReference type="PANTHER" id="PTHR24123:SF139">
    <property type="entry name" value="ANKYRIN"/>
    <property type="match status" value="1"/>
</dbReference>
<feature type="repeat" description="ANK" evidence="3">
    <location>
        <begin position="78"/>
        <end position="110"/>
    </location>
</feature>
<dbReference type="EMBL" id="QGKV02000832">
    <property type="protein sequence ID" value="KAF3543821.1"/>
    <property type="molecule type" value="Genomic_DNA"/>
</dbReference>
<dbReference type="PROSITE" id="PS50088">
    <property type="entry name" value="ANK_REPEAT"/>
    <property type="match status" value="6"/>
</dbReference>
<evidence type="ECO:0000313" key="4">
    <source>
        <dbReference type="EMBL" id="KAF3543821.1"/>
    </source>
</evidence>
<gene>
    <name evidence="4" type="ORF">DY000_02000572</name>
</gene>
<reference evidence="4 5" key="1">
    <citation type="journal article" date="2020" name="BMC Genomics">
        <title>Intraspecific diversification of the crop wild relative Brassica cretica Lam. using demographic model selection.</title>
        <authorList>
            <person name="Kioukis A."/>
            <person name="Michalopoulou V.A."/>
            <person name="Briers L."/>
            <person name="Pirintsos S."/>
            <person name="Studholme D.J."/>
            <person name="Pavlidis P."/>
            <person name="Sarris P.F."/>
        </authorList>
    </citation>
    <scope>NUCLEOTIDE SEQUENCE [LARGE SCALE GENOMIC DNA]</scope>
    <source>
        <strain evidence="5">cv. PFS-1207/04</strain>
    </source>
</reference>
<keyword evidence="5" id="KW-1185">Reference proteome</keyword>
<feature type="repeat" description="ANK" evidence="3">
    <location>
        <begin position="161"/>
        <end position="193"/>
    </location>
</feature>
<dbReference type="PROSITE" id="PS50297">
    <property type="entry name" value="ANK_REP_REGION"/>
    <property type="match status" value="3"/>
</dbReference>
<dbReference type="Pfam" id="PF00023">
    <property type="entry name" value="Ank"/>
    <property type="match status" value="2"/>
</dbReference>
<name>A0ABQ7BWJ8_BRACR</name>
<feature type="repeat" description="ANK" evidence="3">
    <location>
        <begin position="335"/>
        <end position="367"/>
    </location>
</feature>
<dbReference type="SMART" id="SM00248">
    <property type="entry name" value="ANK"/>
    <property type="match status" value="8"/>
</dbReference>
<proteinExistence type="predicted"/>
<comment type="caution">
    <text evidence="4">The sequence shown here is derived from an EMBL/GenBank/DDBJ whole genome shotgun (WGS) entry which is preliminary data.</text>
</comment>
<feature type="repeat" description="ANK" evidence="3">
    <location>
        <begin position="202"/>
        <end position="230"/>
    </location>
</feature>
<evidence type="ECO:0000313" key="5">
    <source>
        <dbReference type="Proteomes" id="UP000266723"/>
    </source>
</evidence>
<feature type="repeat" description="ANK" evidence="3">
    <location>
        <begin position="403"/>
        <end position="435"/>
    </location>
</feature>
<sequence>MTVYSGKVVPMDYEAVTSQRLLDAILDGDTKTASDYISDPLVDVNFVGAVSLKTRRSEVVLRDESASDVRVEYEEFKTDVTALFLAVNFGNVTLVKSLLNIGADVNQKLFRGFATTVAVREGHFETRQDKHQNKTDNDQLKLYHLHDSRTSICSNTNTPHNGRTLLHHAVLCGNQAAVRVLLNCGADPEIPIRTSRGIELLPIHIAARYGSVEIIQQLVSFSCDINSKTDDGDAALLISARHKHEECVKTLALAGADFGLLNKFGHSVTSAAESSKWRLGLERVILELIRFGVVPQTSNASVFSPLMYVAQAGDVQALKTIIKAQEVILDYQDKGGFSAAMLAAVHGHMEAFRVLVYAGAYVKLSNKAGDTVVSLSEKNGNLDMIEKVCSRRITGTLDVADGGGYTPLMLAAIEGHGKMCEFLISHGANCNGENGRGKTLLDLAVGDAGEVIRNEVSQRFVVKGSGVMKHTSGGKGKKHGKVLRMVESSGVLSWGNSRKRNVVCKEVEMGMSQRFRRNRKGKGDGVGEEEGIFRVVTVGNKEVHFVCEGGLVDAEMWVRGIRLLTREAICGRTQN</sequence>
<dbReference type="PANTHER" id="PTHR24123">
    <property type="entry name" value="ANKYRIN REPEAT-CONTAINING"/>
    <property type="match status" value="1"/>
</dbReference>
<dbReference type="InterPro" id="IPR036770">
    <property type="entry name" value="Ankyrin_rpt-contain_sf"/>
</dbReference>